<name>A0ABV8IV23_9ACTN</name>
<sequence>MEYIEAAAAVSDHLGAGDDELAPAGAVHLGLTAWQHLVGEDRIWDRVGTVLLEVQGRLYLDQAVTIEAQPPRDDPQTRAAVAGLLTALARHHQERATAGAGELHLRLDHDAAAQQLRAAAAVLA</sequence>
<keyword evidence="2" id="KW-1185">Reference proteome</keyword>
<evidence type="ECO:0000313" key="2">
    <source>
        <dbReference type="Proteomes" id="UP001595867"/>
    </source>
</evidence>
<dbReference type="EMBL" id="JBHSBL010000016">
    <property type="protein sequence ID" value="MFC4066713.1"/>
    <property type="molecule type" value="Genomic_DNA"/>
</dbReference>
<comment type="caution">
    <text evidence="1">The sequence shown here is derived from an EMBL/GenBank/DDBJ whole genome shotgun (WGS) entry which is preliminary data.</text>
</comment>
<organism evidence="1 2">
    <name type="scientific">Actinoplanes subglobosus</name>
    <dbReference type="NCBI Taxonomy" id="1547892"/>
    <lineage>
        <taxon>Bacteria</taxon>
        <taxon>Bacillati</taxon>
        <taxon>Actinomycetota</taxon>
        <taxon>Actinomycetes</taxon>
        <taxon>Micromonosporales</taxon>
        <taxon>Micromonosporaceae</taxon>
        <taxon>Actinoplanes</taxon>
    </lineage>
</organism>
<dbReference type="RefSeq" id="WP_378067686.1">
    <property type="nucleotide sequence ID" value="NZ_JBHSBL010000016.1"/>
</dbReference>
<accession>A0ABV8IV23</accession>
<proteinExistence type="predicted"/>
<gene>
    <name evidence="1" type="ORF">ACFO0C_17385</name>
</gene>
<protein>
    <submittedName>
        <fullName evidence="1">Uncharacterized protein</fullName>
    </submittedName>
</protein>
<dbReference type="Proteomes" id="UP001595867">
    <property type="component" value="Unassembled WGS sequence"/>
</dbReference>
<reference evidence="2" key="1">
    <citation type="journal article" date="2019" name="Int. J. Syst. Evol. Microbiol.">
        <title>The Global Catalogue of Microorganisms (GCM) 10K type strain sequencing project: providing services to taxonomists for standard genome sequencing and annotation.</title>
        <authorList>
            <consortium name="The Broad Institute Genomics Platform"/>
            <consortium name="The Broad Institute Genome Sequencing Center for Infectious Disease"/>
            <person name="Wu L."/>
            <person name="Ma J."/>
        </authorList>
    </citation>
    <scope>NUCLEOTIDE SEQUENCE [LARGE SCALE GENOMIC DNA]</scope>
    <source>
        <strain evidence="2">TBRC 5832</strain>
    </source>
</reference>
<evidence type="ECO:0000313" key="1">
    <source>
        <dbReference type="EMBL" id="MFC4066713.1"/>
    </source>
</evidence>